<dbReference type="Proteomes" id="UP000272706">
    <property type="component" value="Unassembled WGS sequence"/>
</dbReference>
<gene>
    <name evidence="2" type="ORF">D3227_35580</name>
</gene>
<organism evidence="2 3">
    <name type="scientific">Mesorhizobium waimense</name>
    <dbReference type="NCBI Taxonomy" id="1300307"/>
    <lineage>
        <taxon>Bacteria</taxon>
        <taxon>Pseudomonadati</taxon>
        <taxon>Pseudomonadota</taxon>
        <taxon>Alphaproteobacteria</taxon>
        <taxon>Hyphomicrobiales</taxon>
        <taxon>Phyllobacteriaceae</taxon>
        <taxon>Mesorhizobium</taxon>
    </lineage>
</organism>
<evidence type="ECO:0000313" key="2">
    <source>
        <dbReference type="EMBL" id="RJT27757.1"/>
    </source>
</evidence>
<accession>A0A3A5JZD8</accession>
<evidence type="ECO:0000313" key="3">
    <source>
        <dbReference type="Proteomes" id="UP000272706"/>
    </source>
</evidence>
<dbReference type="EMBL" id="QZWZ01000059">
    <property type="protein sequence ID" value="RJT27757.1"/>
    <property type="molecule type" value="Genomic_DNA"/>
</dbReference>
<dbReference type="AlphaFoldDB" id="A0A3A5JZD8"/>
<comment type="caution">
    <text evidence="2">The sequence shown here is derived from an EMBL/GenBank/DDBJ whole genome shotgun (WGS) entry which is preliminary data.</text>
</comment>
<name>A0A3A5JZD8_9HYPH</name>
<sequence>MVGRIGPIGKSGGRIDAISRSIIRASHIVVLSLLDGGRANRPPFWEKETGRPENGWVSGPAGAAGQSCSPFSGGGSCLP</sequence>
<evidence type="ECO:0000256" key="1">
    <source>
        <dbReference type="SAM" id="MobiDB-lite"/>
    </source>
</evidence>
<feature type="region of interest" description="Disordered" evidence="1">
    <location>
        <begin position="43"/>
        <end position="79"/>
    </location>
</feature>
<keyword evidence="3" id="KW-1185">Reference proteome</keyword>
<reference evidence="2 3" key="1">
    <citation type="submission" date="2018-09" db="EMBL/GenBank/DDBJ databases">
        <title>Mesorhizobium carmichaelinearum sp. nov. isolated from Carmichaelinea spp. root nodules in New Zealand.</title>
        <authorList>
            <person name="De Meyer S.E."/>
        </authorList>
    </citation>
    <scope>NUCLEOTIDE SEQUENCE [LARGE SCALE GENOMIC DNA]</scope>
    <source>
        <strain evidence="2 3">ICMP19557</strain>
    </source>
</reference>
<protein>
    <submittedName>
        <fullName evidence="2">Uncharacterized protein</fullName>
    </submittedName>
</protein>
<proteinExistence type="predicted"/>